<dbReference type="Proteomes" id="UP000063147">
    <property type="component" value="Chromosome"/>
</dbReference>
<dbReference type="AlphaFoldDB" id="A0A0M3USJ5"/>
<dbReference type="PATRIC" id="fig|76859.3.peg.1984"/>
<proteinExistence type="predicted"/>
<organism evidence="1">
    <name type="scientific">Fusobacterium animalis</name>
    <dbReference type="NCBI Taxonomy" id="76859"/>
    <lineage>
        <taxon>Bacteria</taxon>
        <taxon>Fusobacteriati</taxon>
        <taxon>Fusobacteriota</taxon>
        <taxon>Fusobacteriia</taxon>
        <taxon>Fusobacteriales</taxon>
        <taxon>Fusobacteriaceae</taxon>
        <taxon>Fusobacterium</taxon>
    </lineage>
</organism>
<dbReference type="OrthoDB" id="88178at2"/>
<name>A0A0M3USJ5_9FUSO</name>
<evidence type="ECO:0000313" key="1">
    <source>
        <dbReference type="EMBL" id="ALF18459.1"/>
    </source>
</evidence>
<dbReference type="EMBL" id="CP012713">
    <property type="protein sequence ID" value="ALF18459.1"/>
    <property type="molecule type" value="Genomic_DNA"/>
</dbReference>
<accession>A0A0M3USJ5</accession>
<sequence>MSVKVKLEKNGYIKNGFTGFSWTTMFFGFWVPLFRLKLKDFLMFFIFFGFKIFTFYLFFLQMSKNIYFQFYFSYTALIPLILFAVVSSAEIWIAYYYNKYYTENLLADGFRTMDGDEYSAAILKNYTYLPYTDEEIADTDKIERYLIFAEQARKTERSKVIAFFVIVPISYIILLIIAISTASNYLQ</sequence>
<evidence type="ECO:0000313" key="2">
    <source>
        <dbReference type="Proteomes" id="UP000063147"/>
    </source>
</evidence>
<reference evidence="1 2" key="1">
    <citation type="submission" date="2015-09" db="EMBL/GenBank/DDBJ databases">
        <authorList>
            <person name="Jackson K.R."/>
            <person name="Lunt B.L."/>
            <person name="Fisher J.N.B."/>
            <person name="Gardner A.V."/>
            <person name="Bailey M.E."/>
            <person name="Deus L.M."/>
            <person name="Earl A.S."/>
            <person name="Gibby P.D."/>
            <person name="Hartmann K.A."/>
            <person name="Liu J.E."/>
            <person name="Manci A.M."/>
            <person name="Nielsen D.A."/>
            <person name="Solomon M.B."/>
            <person name="Breakwell D.P."/>
            <person name="Burnett S.H."/>
            <person name="Grose J.H."/>
        </authorList>
    </citation>
    <scope>NUCLEOTIDE SEQUENCE [LARGE SCALE GENOMIC DNA]</scope>
    <source>
        <strain evidence="1 2">KCOM 1279</strain>
    </source>
</reference>
<protein>
    <submittedName>
        <fullName evidence="1">Uncharacterized protein</fullName>
    </submittedName>
</protein>
<dbReference type="RefSeq" id="WP_060676613.1">
    <property type="nucleotide sequence ID" value="NZ_CP012713.1"/>
</dbReference>
<gene>
    <name evidence="1" type="ORF">RN98_09820</name>
</gene>